<evidence type="ECO:0000313" key="3">
    <source>
        <dbReference type="EMBL" id="MBB5495582.1"/>
    </source>
</evidence>
<dbReference type="Pfam" id="PF13687">
    <property type="entry name" value="DUF4153"/>
    <property type="match status" value="1"/>
</dbReference>
<keyword evidence="2" id="KW-0472">Membrane</keyword>
<protein>
    <submittedName>
        <fullName evidence="3">MFS family permease</fullName>
    </submittedName>
</protein>
<feature type="transmembrane region" description="Helical" evidence="2">
    <location>
        <begin position="352"/>
        <end position="379"/>
    </location>
</feature>
<feature type="transmembrane region" description="Helical" evidence="2">
    <location>
        <begin position="188"/>
        <end position="207"/>
    </location>
</feature>
<feature type="transmembrane region" description="Helical" evidence="2">
    <location>
        <begin position="472"/>
        <end position="492"/>
    </location>
</feature>
<name>A0A840WH14_9ACTN</name>
<feature type="transmembrane region" description="Helical" evidence="2">
    <location>
        <begin position="67"/>
        <end position="86"/>
    </location>
</feature>
<feature type="transmembrane region" description="Helical" evidence="2">
    <location>
        <begin position="219"/>
        <end position="237"/>
    </location>
</feature>
<dbReference type="AlphaFoldDB" id="A0A840WH14"/>
<comment type="caution">
    <text evidence="3">The sequence shown here is derived from an EMBL/GenBank/DDBJ whole genome shotgun (WGS) entry which is preliminary data.</text>
</comment>
<proteinExistence type="predicted"/>
<sequence length="615" mass="65591">MSAEETGTEETHRPVRNRRADDDAGEPAVPESTPEEPAEDDTGHYALKYPGALAEQPSRPRTPLPAAPVWLPLAVLGAGVLALFLATFDRPGIGLVITGVVAGLTAFTALMVRPAIPESADDGEDGDGEAPADGTEEEREEREGAAGEEVEAAEEHEGPDRHRHAWSAVYGILAVVLLATAALRDADWVLAWTLIGAFFPASLAFAVHNPGARRNTAGVAAGSLALLRNALAVPVFLSRPLVRSRASSLVLVHTLVTTGATLGVLVVFGLLLAFANPVFAFYTEELIDSVYRRLQTLSPAGALLTAVFTGAAVLAARRRPSPPVVRIVPAGGHTDPAEPAAASAKAARPWPVWVWAVPLGALAVLFTSFLTVQVAAVFGGDEYVQRVAGITYAEYARQGFFQLVAVSLLVLGVVALVLRLVPDQPPRTRVLRNSMLGVLCLLTLIILASAMMRLQLYIDVFGLTRMRVAAEAWIAWSALLFGLILVAGALNTLGRRTRWLPRATVALGAVALAVFAYSNPDLRIAESHHHLDLEAVDTRYLRGLSADAVPGLIDLEGEDRACALDRIGERLWSSDAFGARNLSRERARSLLAEHDLFGSVSPDGADRSHCTPPYR</sequence>
<feature type="transmembrane region" description="Helical" evidence="2">
    <location>
        <begin position="249"/>
        <end position="274"/>
    </location>
</feature>
<feature type="transmembrane region" description="Helical" evidence="2">
    <location>
        <begin position="294"/>
        <end position="316"/>
    </location>
</feature>
<feature type="transmembrane region" description="Helical" evidence="2">
    <location>
        <begin position="433"/>
        <end position="452"/>
    </location>
</feature>
<evidence type="ECO:0000256" key="1">
    <source>
        <dbReference type="SAM" id="MobiDB-lite"/>
    </source>
</evidence>
<feature type="region of interest" description="Disordered" evidence="1">
    <location>
        <begin position="1"/>
        <end position="46"/>
    </location>
</feature>
<reference evidence="3 4" key="1">
    <citation type="submission" date="2020-08" db="EMBL/GenBank/DDBJ databases">
        <title>Sequencing the genomes of 1000 actinobacteria strains.</title>
        <authorList>
            <person name="Klenk H.-P."/>
        </authorList>
    </citation>
    <scope>NUCLEOTIDE SEQUENCE [LARGE SCALE GENOMIC DNA]</scope>
    <source>
        <strain evidence="3 4">DSM 44598</strain>
    </source>
</reference>
<evidence type="ECO:0000313" key="4">
    <source>
        <dbReference type="Proteomes" id="UP000579647"/>
    </source>
</evidence>
<keyword evidence="2" id="KW-1133">Transmembrane helix</keyword>
<evidence type="ECO:0000256" key="2">
    <source>
        <dbReference type="SAM" id="Phobius"/>
    </source>
</evidence>
<feature type="transmembrane region" description="Helical" evidence="2">
    <location>
        <begin position="165"/>
        <end position="183"/>
    </location>
</feature>
<feature type="compositionally biased region" description="Acidic residues" evidence="1">
    <location>
        <begin position="119"/>
        <end position="152"/>
    </location>
</feature>
<feature type="transmembrane region" description="Helical" evidence="2">
    <location>
        <begin position="93"/>
        <end position="112"/>
    </location>
</feature>
<accession>A0A840WH14</accession>
<dbReference type="InterPro" id="IPR025291">
    <property type="entry name" value="DUF4153"/>
</dbReference>
<keyword evidence="2" id="KW-0812">Transmembrane</keyword>
<gene>
    <name evidence="3" type="ORF">HNR07_006719</name>
</gene>
<feature type="region of interest" description="Disordered" evidence="1">
    <location>
        <begin position="117"/>
        <end position="160"/>
    </location>
</feature>
<organism evidence="3 4">
    <name type="scientific">Nocardiopsis metallicus</name>
    <dbReference type="NCBI Taxonomy" id="179819"/>
    <lineage>
        <taxon>Bacteria</taxon>
        <taxon>Bacillati</taxon>
        <taxon>Actinomycetota</taxon>
        <taxon>Actinomycetes</taxon>
        <taxon>Streptosporangiales</taxon>
        <taxon>Nocardiopsidaceae</taxon>
        <taxon>Nocardiopsis</taxon>
    </lineage>
</organism>
<feature type="transmembrane region" description="Helical" evidence="2">
    <location>
        <begin position="399"/>
        <end position="421"/>
    </location>
</feature>
<keyword evidence="4" id="KW-1185">Reference proteome</keyword>
<dbReference type="EMBL" id="JACHDO010000001">
    <property type="protein sequence ID" value="MBB5495582.1"/>
    <property type="molecule type" value="Genomic_DNA"/>
</dbReference>
<dbReference type="RefSeq" id="WP_184370672.1">
    <property type="nucleotide sequence ID" value="NZ_BAAAKM010000006.1"/>
</dbReference>
<dbReference type="Proteomes" id="UP000579647">
    <property type="component" value="Unassembled WGS sequence"/>
</dbReference>
<feature type="compositionally biased region" description="Basic and acidic residues" evidence="1">
    <location>
        <begin position="9"/>
        <end position="22"/>
    </location>
</feature>